<comment type="similarity">
    <text evidence="1">Belongs to the TIM50 family.</text>
</comment>
<evidence type="ECO:0000259" key="2">
    <source>
        <dbReference type="PROSITE" id="PS50969"/>
    </source>
</evidence>
<dbReference type="GeneID" id="9585208"/>
<dbReference type="InterPro" id="IPR023214">
    <property type="entry name" value="HAD_sf"/>
</dbReference>
<keyword evidence="1" id="KW-0811">Translocation</keyword>
<dbReference type="OMA" id="HICVEEY"/>
<evidence type="ECO:0000313" key="4">
    <source>
        <dbReference type="Proteomes" id="UP000007431"/>
    </source>
</evidence>
<sequence>MTSSSQPKKLVVLDLNGTLVVRSKFEGSKGPRMRGAYVPPAPRVVYSRPYLRTFRKFLTHPSTRAWLDSMVWSSAQPKSIESMVAHAFPGDARQALTAVWTRDDMGLTQQEYYSKTQTTKDLEKVWQAMRRHSGKTTVLVDDSVLKAHTQPFNHLCLPEYTLETRDADIAAIARGKHRKTKDKTTRAVTKDALDELVSSMQAATISGNHNVDAPGKDGRVPAGVDAALLAVVGIISRLKDVRDVAAWIEGGNIMRPAGLKADKGGSAGSIDHGQAMWFHNTEIVQAWAQEGVRVLDEMGITVAQGIEAQARA</sequence>
<comment type="subunit">
    <text evidence="1">Component of the TIM23 complex.</text>
</comment>
<feature type="domain" description="FCP1 homology" evidence="2">
    <location>
        <begin position="4"/>
        <end position="179"/>
    </location>
</feature>
<dbReference type="InterPro" id="IPR050365">
    <property type="entry name" value="TIM50"/>
</dbReference>
<organism evidence="4">
    <name type="scientific">Schizophyllum commune (strain H4-8 / FGSC 9210)</name>
    <name type="common">Split gill fungus</name>
    <dbReference type="NCBI Taxonomy" id="578458"/>
    <lineage>
        <taxon>Eukaryota</taxon>
        <taxon>Fungi</taxon>
        <taxon>Dikarya</taxon>
        <taxon>Basidiomycota</taxon>
        <taxon>Agaricomycotina</taxon>
        <taxon>Agaricomycetes</taxon>
        <taxon>Agaricomycetidae</taxon>
        <taxon>Agaricales</taxon>
        <taxon>Schizophyllaceae</taxon>
        <taxon>Schizophyllum</taxon>
    </lineage>
</organism>
<dbReference type="VEuPathDB" id="FungiDB:SCHCODRAFT_02596461"/>
<evidence type="ECO:0000313" key="3">
    <source>
        <dbReference type="EMBL" id="EFJ02674.1"/>
    </source>
</evidence>
<comment type="subcellular location">
    <subcellularLocation>
        <location evidence="1">Mitochondrion inner membrane</location>
        <topology evidence="1">Single-pass membrane protein</topology>
    </subcellularLocation>
</comment>
<dbReference type="HOGENOM" id="CLU_018875_2_0_1"/>
<dbReference type="InterPro" id="IPR004274">
    <property type="entry name" value="FCP1_dom"/>
</dbReference>
<keyword evidence="4" id="KW-1185">Reference proteome</keyword>
<keyword evidence="1" id="KW-0653">Protein transport</keyword>
<keyword evidence="1" id="KW-0809">Transit peptide</keyword>
<keyword evidence="1" id="KW-0813">Transport</keyword>
<comment type="function">
    <text evidence="1">Essential component of the TIM23 complex, a complex that mediates the translocation of transit peptide-containing proteins across the mitochondrial inner membrane.</text>
</comment>
<dbReference type="InParanoid" id="D8PKP8"/>
<dbReference type="EMBL" id="GL377302">
    <property type="protein sequence ID" value="EFJ02674.1"/>
    <property type="molecule type" value="Genomic_DNA"/>
</dbReference>
<evidence type="ECO:0000256" key="1">
    <source>
        <dbReference type="RuleBase" id="RU365079"/>
    </source>
</evidence>
<dbReference type="SUPFAM" id="SSF56784">
    <property type="entry name" value="HAD-like"/>
    <property type="match status" value="1"/>
</dbReference>
<name>D8PKP8_SCHCM</name>
<dbReference type="AlphaFoldDB" id="D8PKP8"/>
<dbReference type="OrthoDB" id="1711508at2759"/>
<dbReference type="RefSeq" id="XP_003037576.1">
    <property type="nucleotide sequence ID" value="XM_003037530.1"/>
</dbReference>
<keyword evidence="1" id="KW-0496">Mitochondrion</keyword>
<dbReference type="Proteomes" id="UP000007431">
    <property type="component" value="Unassembled WGS sequence"/>
</dbReference>
<dbReference type="Pfam" id="PF03031">
    <property type="entry name" value="NIF"/>
    <property type="match status" value="1"/>
</dbReference>
<dbReference type="PROSITE" id="PS50969">
    <property type="entry name" value="FCP1"/>
    <property type="match status" value="1"/>
</dbReference>
<reference evidence="3 4" key="1">
    <citation type="journal article" date="2010" name="Nat. Biotechnol.">
        <title>Genome sequence of the model mushroom Schizophyllum commune.</title>
        <authorList>
            <person name="Ohm R.A."/>
            <person name="de Jong J.F."/>
            <person name="Lugones L.G."/>
            <person name="Aerts A."/>
            <person name="Kothe E."/>
            <person name="Stajich J.E."/>
            <person name="de Vries R.P."/>
            <person name="Record E."/>
            <person name="Levasseur A."/>
            <person name="Baker S.E."/>
            <person name="Bartholomew K.A."/>
            <person name="Coutinho P.M."/>
            <person name="Erdmann S."/>
            <person name="Fowler T.J."/>
            <person name="Gathman A.C."/>
            <person name="Lombard V."/>
            <person name="Henrissat B."/>
            <person name="Knabe N."/>
            <person name="Kuees U."/>
            <person name="Lilly W.W."/>
            <person name="Lindquist E."/>
            <person name="Lucas S."/>
            <person name="Magnuson J.K."/>
            <person name="Piumi F."/>
            <person name="Raudaskoski M."/>
            <person name="Salamov A."/>
            <person name="Schmutz J."/>
            <person name="Schwarze F.W.M.R."/>
            <person name="vanKuyk P.A."/>
            <person name="Horton J.S."/>
            <person name="Grigoriev I.V."/>
            <person name="Woesten H.A.B."/>
        </authorList>
    </citation>
    <scope>NUCLEOTIDE SEQUENCE [LARGE SCALE GENOMIC DNA]</scope>
    <source>
        <strain evidence="4">H4-8 / FGSC 9210</strain>
    </source>
</reference>
<dbReference type="SMART" id="SM00577">
    <property type="entry name" value="CPDc"/>
    <property type="match status" value="1"/>
</dbReference>
<accession>D8PKP8</accession>
<dbReference type="GO" id="GO:0015031">
    <property type="term" value="P:protein transport"/>
    <property type="evidence" value="ECO:0007669"/>
    <property type="project" value="UniProtKB-KW"/>
</dbReference>
<proteinExistence type="inferred from homology"/>
<dbReference type="eggNOG" id="KOG1605">
    <property type="taxonomic scope" value="Eukaryota"/>
</dbReference>
<dbReference type="PANTHER" id="PTHR12210">
    <property type="entry name" value="DULLARD PROTEIN PHOSPHATASE"/>
    <property type="match status" value="1"/>
</dbReference>
<dbReference type="KEGG" id="scm:SCHCO_02596461"/>
<dbReference type="InterPro" id="IPR036412">
    <property type="entry name" value="HAD-like_sf"/>
</dbReference>
<gene>
    <name evidence="3" type="ORF">SCHCODRAFT_231804</name>
</gene>
<protein>
    <recommendedName>
        <fullName evidence="1">Mitochondrial import inner membrane translocase subunit TIM50</fullName>
    </recommendedName>
</protein>
<dbReference type="GO" id="GO:0005744">
    <property type="term" value="C:TIM23 mitochondrial import inner membrane translocase complex"/>
    <property type="evidence" value="ECO:0007669"/>
    <property type="project" value="UniProtKB-UniRule"/>
</dbReference>
<dbReference type="Gene3D" id="3.40.50.1000">
    <property type="entry name" value="HAD superfamily/HAD-like"/>
    <property type="match status" value="1"/>
</dbReference>
<dbReference type="STRING" id="578458.D8PKP8"/>